<dbReference type="Proteomes" id="UP001642484">
    <property type="component" value="Unassembled WGS sequence"/>
</dbReference>
<dbReference type="SUPFAM" id="SSF52047">
    <property type="entry name" value="RNI-like"/>
    <property type="match status" value="1"/>
</dbReference>
<comment type="caution">
    <text evidence="1">The sequence shown here is derived from an EMBL/GenBank/DDBJ whole genome shotgun (WGS) entry which is preliminary data.</text>
</comment>
<keyword evidence="2" id="KW-1185">Reference proteome</keyword>
<protein>
    <submittedName>
        <fullName evidence="1">Uncharacterized protein</fullName>
    </submittedName>
</protein>
<dbReference type="EMBL" id="CAXAMN010006225">
    <property type="protein sequence ID" value="CAK9016970.1"/>
    <property type="molecule type" value="Genomic_DNA"/>
</dbReference>
<sequence>MATKCSRVDFVNYSPRTSLIPAAALWFSPTTRRSATRKCFAIPKTEERGITLEQLRRLPCFISKMAEHWCETFGEHRGRQLHFKTFNLYHADYWITKPATNGYGGHGCSLVEVMAVQIQRPHWFVSHAWIAHVLTDGLAGAESRMIDIVGLRQKSVRERGFPTSILEQGLEVKIEEASATEQEDKVRILNSIAFPRLNTQELKDSQSNPLAHPNYERVDKALASHFALASWRGFVLQGKQTEALARALRLDDGRKVVQLSFTGCQHFSDSELKRLLENLPGDLDLGFSALETWDCVKTDRFPFAKSLDQLELRFTGSSSFRSAAGLADLLREMENLVDLELWFMNLPGLEELGSLNAAFLSLRNLENLVDLSGCGQVSEVRTELHQSIRSLKRRGSRKQTFAAADYYQFVTSCLFLRVTIHRRTWSRRLHAHRLRRCGQQRMHDLSTELHVQVESMYAKHLQIDVSRLFRKDGDIDMHIQPHISSLKDHFIEARTQFDKTNRDVCLPLQEFLQTRDFTSGPHVRPALKLLAPGQEDVLLQGSGSHILDVVHCGVMFSCWHGMIEAWDFLNRVR</sequence>
<reference evidence="1 2" key="1">
    <citation type="submission" date="2024-02" db="EMBL/GenBank/DDBJ databases">
        <authorList>
            <person name="Chen Y."/>
            <person name="Shah S."/>
            <person name="Dougan E. K."/>
            <person name="Thang M."/>
            <person name="Chan C."/>
        </authorList>
    </citation>
    <scope>NUCLEOTIDE SEQUENCE [LARGE SCALE GENOMIC DNA]</scope>
</reference>
<evidence type="ECO:0000313" key="2">
    <source>
        <dbReference type="Proteomes" id="UP001642484"/>
    </source>
</evidence>
<name>A0ABP0JRS4_9DINO</name>
<organism evidence="1 2">
    <name type="scientific">Durusdinium trenchii</name>
    <dbReference type="NCBI Taxonomy" id="1381693"/>
    <lineage>
        <taxon>Eukaryota</taxon>
        <taxon>Sar</taxon>
        <taxon>Alveolata</taxon>
        <taxon>Dinophyceae</taxon>
        <taxon>Suessiales</taxon>
        <taxon>Symbiodiniaceae</taxon>
        <taxon>Durusdinium</taxon>
    </lineage>
</organism>
<gene>
    <name evidence="1" type="ORF">CCMP2556_LOCUS12709</name>
</gene>
<evidence type="ECO:0000313" key="1">
    <source>
        <dbReference type="EMBL" id="CAK9016970.1"/>
    </source>
</evidence>
<dbReference type="Gene3D" id="3.80.10.10">
    <property type="entry name" value="Ribonuclease Inhibitor"/>
    <property type="match status" value="1"/>
</dbReference>
<accession>A0ABP0JRS4</accession>
<dbReference type="InterPro" id="IPR032675">
    <property type="entry name" value="LRR_dom_sf"/>
</dbReference>
<proteinExistence type="predicted"/>